<proteinExistence type="predicted"/>
<protein>
    <submittedName>
        <fullName evidence="1">rRNA-processing protein las1</fullName>
    </submittedName>
</protein>
<evidence type="ECO:0000313" key="2">
    <source>
        <dbReference type="Proteomes" id="UP001213623"/>
    </source>
</evidence>
<dbReference type="Proteomes" id="UP001213623">
    <property type="component" value="Chromosome 1"/>
</dbReference>
<dbReference type="GO" id="GO:0004519">
    <property type="term" value="F:endonuclease activity"/>
    <property type="evidence" value="ECO:0007669"/>
    <property type="project" value="InterPro"/>
</dbReference>
<dbReference type="GO" id="GO:0000460">
    <property type="term" value="P:maturation of 5.8S rRNA"/>
    <property type="evidence" value="ECO:0007669"/>
    <property type="project" value="TreeGrafter"/>
</dbReference>
<dbReference type="EMBL" id="CP119892">
    <property type="protein sequence ID" value="WFD25687.1"/>
    <property type="molecule type" value="Genomic_DNA"/>
</dbReference>
<dbReference type="InterPro" id="IPR007174">
    <property type="entry name" value="Las1"/>
</dbReference>
<dbReference type="PANTHER" id="PTHR15002">
    <property type="entry name" value="RIBOSOMAL BIOGENESIS PROTEIN LAS1L"/>
    <property type="match status" value="1"/>
</dbReference>
<reference evidence="1" key="1">
    <citation type="submission" date="2023-03" db="EMBL/GenBank/DDBJ databases">
        <title>Mating type loci evolution in Malassezia.</title>
        <authorList>
            <person name="Coelho M.A."/>
        </authorList>
    </citation>
    <scope>NUCLEOTIDE SEQUENCE</scope>
    <source>
        <strain evidence="1">CBS 9557</strain>
    </source>
</reference>
<dbReference type="GO" id="GO:0030687">
    <property type="term" value="C:preribosome, large subunit precursor"/>
    <property type="evidence" value="ECO:0007669"/>
    <property type="project" value="TreeGrafter"/>
</dbReference>
<sequence>MRLPRRTPYYDGATSELAFVHAHLYGDRRDKEAIDPALAIVRLWLHRGSCPQAVETTALLVQSVCLDATHAPEMAVRATYAMALTRFVNSVVDSFQTGMYAQSIGAIAERIGLPLWLVQVRHSATHEELPSLEVVRNACEAALVWLDEHYWQPTVHLPSESGGGDDTEAREAASLQAAQLLYAYRHHAQAVQRDVSLAQLQHPPHKKAMDDIVAWVGTEHARRLTLLGQGDTAAQLDRRRAQDDEVPAMDEPAMRSLASVLMLLAHELCVPGALLPAQQRGTVPDAWLDTWAPLLLHLQRTYPLCLPVLTEALTHVDDTHRSAAQAWLAYLANLDTELVPSDAPRWPPPGAPLEARASHEHVAARVPLWRLMVQYALERPEGAWHEWAAALAAERDVALYERIEALRAVRRQMHAPASEPVDECIETMEARHYAPTPAVAAAPAPVSAERAEAPRGWRLAPAPYVPTPVGCLAGERPPLLLD</sequence>
<keyword evidence="2" id="KW-1185">Reference proteome</keyword>
<dbReference type="GO" id="GO:0000470">
    <property type="term" value="P:maturation of LSU-rRNA"/>
    <property type="evidence" value="ECO:0007669"/>
    <property type="project" value="TreeGrafter"/>
</dbReference>
<organism evidence="1 2">
    <name type="scientific">Malassezia nana</name>
    <dbReference type="NCBI Taxonomy" id="180528"/>
    <lineage>
        <taxon>Eukaryota</taxon>
        <taxon>Fungi</taxon>
        <taxon>Dikarya</taxon>
        <taxon>Basidiomycota</taxon>
        <taxon>Ustilaginomycotina</taxon>
        <taxon>Malasseziomycetes</taxon>
        <taxon>Malasseziales</taxon>
        <taxon>Malasseziaceae</taxon>
        <taxon>Malassezia</taxon>
    </lineage>
</organism>
<dbReference type="PANTHER" id="PTHR15002:SF0">
    <property type="entry name" value="RIBOSOMAL BIOGENESIS PROTEIN LAS1L"/>
    <property type="match status" value="1"/>
</dbReference>
<dbReference type="Pfam" id="PF04031">
    <property type="entry name" value="Las1"/>
    <property type="match status" value="1"/>
</dbReference>
<gene>
    <name evidence="1" type="primary">LAS1</name>
    <name evidence="1" type="ORF">MNAN1_000651</name>
</gene>
<name>A0AAF0J199_9BASI</name>
<dbReference type="GO" id="GO:0090730">
    <property type="term" value="C:Las1 complex"/>
    <property type="evidence" value="ECO:0007669"/>
    <property type="project" value="InterPro"/>
</dbReference>
<accession>A0AAF0J199</accession>
<dbReference type="AlphaFoldDB" id="A0AAF0J199"/>
<evidence type="ECO:0000313" key="1">
    <source>
        <dbReference type="EMBL" id="WFD25687.1"/>
    </source>
</evidence>